<comment type="caution">
    <text evidence="2">The sequence shown here is derived from an EMBL/GenBank/DDBJ whole genome shotgun (WGS) entry which is preliminary data.</text>
</comment>
<evidence type="ECO:0000313" key="3">
    <source>
        <dbReference type="Proteomes" id="UP000294616"/>
    </source>
</evidence>
<feature type="compositionally biased region" description="Basic and acidic residues" evidence="1">
    <location>
        <begin position="325"/>
        <end position="340"/>
    </location>
</feature>
<evidence type="ECO:0000313" key="2">
    <source>
        <dbReference type="EMBL" id="TCK80893.1"/>
    </source>
</evidence>
<dbReference type="RefSeq" id="WP_221410238.1">
    <property type="nucleotide sequence ID" value="NZ_SMGO01000003.1"/>
</dbReference>
<dbReference type="Proteomes" id="UP000294616">
    <property type="component" value="Unassembled WGS sequence"/>
</dbReference>
<dbReference type="EMBL" id="SMGO01000003">
    <property type="protein sequence ID" value="TCK80893.1"/>
    <property type="molecule type" value="Genomic_DNA"/>
</dbReference>
<keyword evidence="3" id="KW-1185">Reference proteome</keyword>
<dbReference type="AlphaFoldDB" id="A0A4R1LUP8"/>
<gene>
    <name evidence="2" type="ORF">C8N28_2647</name>
</gene>
<accession>A0A4R1LUP8</accession>
<sequence length="352" mass="41065">MRVLSNKEFIVVSEKDRTQILAFLQNEVKLNKDWVGVESKSVLEISSELKCFKMPSHLKPRPFENSAADGNRYKEALRLIYENLIIIKFMNTQNLEFLQSNLKYFGFGDKLNEALEKSISEQQKEFQLKLEIPHFNNKMDYTLHFKRSDSTDMYFFNRYDASLQNGNPDHNKNQSFYINKGNGVTAKEAYNLLEGRSVFRNLINRKGNPYSAWLKIDFENKDDKGNHKLNQFSEQYGYDLEKTLSNFPIKEMGSEEQKLMLLSSLKKGNVQQVTMEKDGNQLKYFIEAVPQYKNINVYDPKMNMVKRQNVQTENSVGRQAVAQKTDAKKEQKPDAEDGTPKQKTRRKKKLSV</sequence>
<name>A0A4R1LUP8_9SPHI</name>
<evidence type="ECO:0000256" key="1">
    <source>
        <dbReference type="SAM" id="MobiDB-lite"/>
    </source>
</evidence>
<feature type="compositionally biased region" description="Basic residues" evidence="1">
    <location>
        <begin position="342"/>
        <end position="352"/>
    </location>
</feature>
<protein>
    <submittedName>
        <fullName evidence="2">Uncharacterized protein</fullName>
    </submittedName>
</protein>
<proteinExistence type="predicted"/>
<feature type="region of interest" description="Disordered" evidence="1">
    <location>
        <begin position="311"/>
        <end position="352"/>
    </location>
</feature>
<reference evidence="2 3" key="1">
    <citation type="submission" date="2019-03" db="EMBL/GenBank/DDBJ databases">
        <title>Genomic Encyclopedia of Archaeal and Bacterial Type Strains, Phase II (KMG-II): from individual species to whole genera.</title>
        <authorList>
            <person name="Goeker M."/>
        </authorList>
    </citation>
    <scope>NUCLEOTIDE SEQUENCE [LARGE SCALE GENOMIC DNA]</scope>
    <source>
        <strain evidence="2 3">DSM 22554</strain>
    </source>
</reference>
<organism evidence="2 3">
    <name type="scientific">Albibacterium bauzanense</name>
    <dbReference type="NCBI Taxonomy" id="653929"/>
    <lineage>
        <taxon>Bacteria</taxon>
        <taxon>Pseudomonadati</taxon>
        <taxon>Bacteroidota</taxon>
        <taxon>Sphingobacteriia</taxon>
        <taxon>Sphingobacteriales</taxon>
        <taxon>Sphingobacteriaceae</taxon>
        <taxon>Albibacterium</taxon>
    </lineage>
</organism>